<dbReference type="GO" id="GO:0032259">
    <property type="term" value="P:methylation"/>
    <property type="evidence" value="ECO:0007669"/>
    <property type="project" value="UniProtKB-KW"/>
</dbReference>
<dbReference type="EC" id="2.1.1.-" evidence="2"/>
<accession>A0ABV9FMA6</accession>
<dbReference type="InterPro" id="IPR013216">
    <property type="entry name" value="Methyltransf_11"/>
</dbReference>
<dbReference type="GO" id="GO:0008168">
    <property type="term" value="F:methyltransferase activity"/>
    <property type="evidence" value="ECO:0007669"/>
    <property type="project" value="UniProtKB-KW"/>
</dbReference>
<dbReference type="Pfam" id="PF08241">
    <property type="entry name" value="Methyltransf_11"/>
    <property type="match status" value="1"/>
</dbReference>
<keyword evidence="2" id="KW-0489">Methyltransferase</keyword>
<proteinExistence type="predicted"/>
<sequence length="261" mass="27665">MTGAARDAALDRARSLIRPADLPADARTDEGFLDLLGNRDAPRPTAAQHAMNSRFVAAIYERAWRPVATAALGVGGLSGTRERARAADDLALGGEQRVLDVACGPGNFTRYFGSRLTGDGIAVGFDISRPMLGQAARRNRSGHAAYVRGDARRLPFEDGTFDAVCCYAALYLVPEPLTVVDELIRVLAPGGRIAVMTSVDRGCEPVASVLSTVAGTLGVRMFDRDTLPAIFAAAGLTEVRQQFHGLAQFLSATRPPLDGPS</sequence>
<comment type="caution">
    <text evidence="2">The sequence shown here is derived from an EMBL/GenBank/DDBJ whole genome shotgun (WGS) entry which is preliminary data.</text>
</comment>
<dbReference type="Proteomes" id="UP001595914">
    <property type="component" value="Unassembled WGS sequence"/>
</dbReference>
<dbReference type="InterPro" id="IPR029063">
    <property type="entry name" value="SAM-dependent_MTases_sf"/>
</dbReference>
<gene>
    <name evidence="2" type="ORF">ACFO6S_05705</name>
</gene>
<name>A0ABV9FMA6_9NOCA</name>
<dbReference type="PANTHER" id="PTHR43591">
    <property type="entry name" value="METHYLTRANSFERASE"/>
    <property type="match status" value="1"/>
</dbReference>
<evidence type="ECO:0000313" key="2">
    <source>
        <dbReference type="EMBL" id="MFC4603180.1"/>
    </source>
</evidence>
<keyword evidence="2" id="KW-0808">Transferase</keyword>
<reference evidence="3" key="1">
    <citation type="journal article" date="2019" name="Int. J. Syst. Evol. Microbiol.">
        <title>The Global Catalogue of Microorganisms (GCM) 10K type strain sequencing project: providing services to taxonomists for standard genome sequencing and annotation.</title>
        <authorList>
            <consortium name="The Broad Institute Genomics Platform"/>
            <consortium name="The Broad Institute Genome Sequencing Center for Infectious Disease"/>
            <person name="Wu L."/>
            <person name="Ma J."/>
        </authorList>
    </citation>
    <scope>NUCLEOTIDE SEQUENCE [LARGE SCALE GENOMIC DNA]</scope>
    <source>
        <strain evidence="3">CCUG 54520</strain>
    </source>
</reference>
<evidence type="ECO:0000313" key="3">
    <source>
        <dbReference type="Proteomes" id="UP001595914"/>
    </source>
</evidence>
<protein>
    <submittedName>
        <fullName evidence="2">Class I SAM-dependent methyltransferase</fullName>
        <ecNumber evidence="2">2.1.1.-</ecNumber>
    </submittedName>
</protein>
<dbReference type="Gene3D" id="3.40.50.150">
    <property type="entry name" value="Vaccinia Virus protein VP39"/>
    <property type="match status" value="1"/>
</dbReference>
<dbReference type="SUPFAM" id="SSF53335">
    <property type="entry name" value="S-adenosyl-L-methionine-dependent methyltransferases"/>
    <property type="match status" value="1"/>
</dbReference>
<dbReference type="EMBL" id="JBHSFO010000002">
    <property type="protein sequence ID" value="MFC4603180.1"/>
    <property type="molecule type" value="Genomic_DNA"/>
</dbReference>
<organism evidence="2 3">
    <name type="scientific">Rhodococcus kronopolitis</name>
    <dbReference type="NCBI Taxonomy" id="1460226"/>
    <lineage>
        <taxon>Bacteria</taxon>
        <taxon>Bacillati</taxon>
        <taxon>Actinomycetota</taxon>
        <taxon>Actinomycetes</taxon>
        <taxon>Mycobacteriales</taxon>
        <taxon>Nocardiaceae</taxon>
        <taxon>Rhodococcus</taxon>
    </lineage>
</organism>
<feature type="domain" description="Methyltransferase type 11" evidence="1">
    <location>
        <begin position="99"/>
        <end position="194"/>
    </location>
</feature>
<evidence type="ECO:0000259" key="1">
    <source>
        <dbReference type="Pfam" id="PF08241"/>
    </source>
</evidence>
<dbReference type="CDD" id="cd02440">
    <property type="entry name" value="AdoMet_MTases"/>
    <property type="match status" value="1"/>
</dbReference>
<dbReference type="RefSeq" id="WP_378414925.1">
    <property type="nucleotide sequence ID" value="NZ_JBHSFO010000002.1"/>
</dbReference>
<keyword evidence="3" id="KW-1185">Reference proteome</keyword>